<feature type="domain" description="Histidine kinase/HSP90-like ATPase" evidence="10">
    <location>
        <begin position="304"/>
        <end position="388"/>
    </location>
</feature>
<proteinExistence type="predicted"/>
<evidence type="ECO:0000259" key="10">
    <source>
        <dbReference type="Pfam" id="PF02518"/>
    </source>
</evidence>
<gene>
    <name evidence="12" type="ORF">HDA36_004022</name>
</gene>
<evidence type="ECO:0000256" key="5">
    <source>
        <dbReference type="ARBA" id="ARBA00022741"/>
    </source>
</evidence>
<dbReference type="GO" id="GO:0046983">
    <property type="term" value="F:protein dimerization activity"/>
    <property type="evidence" value="ECO:0007669"/>
    <property type="project" value="InterPro"/>
</dbReference>
<evidence type="ECO:0000256" key="9">
    <source>
        <dbReference type="SAM" id="Phobius"/>
    </source>
</evidence>
<evidence type="ECO:0000256" key="7">
    <source>
        <dbReference type="ARBA" id="ARBA00022840"/>
    </source>
</evidence>
<dbReference type="SUPFAM" id="SSF55874">
    <property type="entry name" value="ATPase domain of HSP90 chaperone/DNA topoisomerase II/histidine kinase"/>
    <property type="match status" value="1"/>
</dbReference>
<dbReference type="Gene3D" id="3.30.565.10">
    <property type="entry name" value="Histidine kinase-like ATPase, C-terminal domain"/>
    <property type="match status" value="1"/>
</dbReference>
<feature type="transmembrane region" description="Helical" evidence="9">
    <location>
        <begin position="135"/>
        <end position="155"/>
    </location>
</feature>
<feature type="domain" description="Signal transduction histidine kinase subgroup 3 dimerisation and phosphoacceptor" evidence="11">
    <location>
        <begin position="188"/>
        <end position="252"/>
    </location>
</feature>
<evidence type="ECO:0000259" key="11">
    <source>
        <dbReference type="Pfam" id="PF07730"/>
    </source>
</evidence>
<dbReference type="PANTHER" id="PTHR24421">
    <property type="entry name" value="NITRATE/NITRITE SENSOR PROTEIN NARX-RELATED"/>
    <property type="match status" value="1"/>
</dbReference>
<feature type="transmembrane region" description="Helical" evidence="9">
    <location>
        <begin position="20"/>
        <end position="40"/>
    </location>
</feature>
<evidence type="ECO:0000256" key="2">
    <source>
        <dbReference type="ARBA" id="ARBA00012438"/>
    </source>
</evidence>
<keyword evidence="9" id="KW-0472">Membrane</keyword>
<dbReference type="GO" id="GO:0000155">
    <property type="term" value="F:phosphorelay sensor kinase activity"/>
    <property type="evidence" value="ECO:0007669"/>
    <property type="project" value="InterPro"/>
</dbReference>
<keyword evidence="9" id="KW-0812">Transmembrane</keyword>
<reference evidence="12 13" key="1">
    <citation type="submission" date="2020-08" db="EMBL/GenBank/DDBJ databases">
        <title>Sequencing the genomes of 1000 actinobacteria strains.</title>
        <authorList>
            <person name="Klenk H.-P."/>
        </authorList>
    </citation>
    <scope>NUCLEOTIDE SEQUENCE [LARGE SCALE GENOMIC DNA]</scope>
    <source>
        <strain evidence="12 13">DSM 44551</strain>
    </source>
</reference>
<keyword evidence="9" id="KW-1133">Transmembrane helix</keyword>
<keyword evidence="6 12" id="KW-0418">Kinase</keyword>
<dbReference type="RefSeq" id="WP_184394127.1">
    <property type="nucleotide sequence ID" value="NZ_BAAAJD010000136.1"/>
</dbReference>
<keyword evidence="7" id="KW-0067">ATP-binding</keyword>
<dbReference type="Pfam" id="PF02518">
    <property type="entry name" value="HATPase_c"/>
    <property type="match status" value="1"/>
</dbReference>
<dbReference type="InterPro" id="IPR003594">
    <property type="entry name" value="HATPase_dom"/>
</dbReference>
<evidence type="ECO:0000256" key="8">
    <source>
        <dbReference type="ARBA" id="ARBA00023012"/>
    </source>
</evidence>
<feature type="transmembrane region" description="Helical" evidence="9">
    <location>
        <begin position="83"/>
        <end position="106"/>
    </location>
</feature>
<dbReference type="InterPro" id="IPR050482">
    <property type="entry name" value="Sensor_HK_TwoCompSys"/>
</dbReference>
<keyword evidence="3" id="KW-0597">Phosphoprotein</keyword>
<dbReference type="AlphaFoldDB" id="A0A7W8QQB4"/>
<dbReference type="InterPro" id="IPR036890">
    <property type="entry name" value="HATPase_C_sf"/>
</dbReference>
<dbReference type="PANTHER" id="PTHR24421:SF10">
    <property type="entry name" value="NITRATE_NITRITE SENSOR PROTEIN NARQ"/>
    <property type="match status" value="1"/>
</dbReference>
<name>A0A7W8QQB4_9ACTN</name>
<sequence>MAEGRPEDARPWSYRLTGRRLNIACAVLLAAALVIGEAVFATARGAAVQPHIIALLLAGSASVAVLDRFPFATSAVVGLTLPLYYVTGATDSWLPWLLLVGAVVLLASARNRAAADSTVLIALAVFAVGELFDFQLWRALAIAAWMAVVLALGEIARSRNAYLREVEERAAEAERTREEEGRRRATEERMRIARELHDVIAHNISLINVQAAAAAHRRDPDRAYAALDAIKDTSKETLREVRATLGVLRQVDEDGGGGAPVEPAPTADRIGELVEAARRAGLDARLTVQGEPAQESSAQAGLAAYRIVQEALTNVRRHAGASSVRVVVGHAPGELSVEVADDGTGGAAPPAEGNGLRGMRERAAALGGGFTAGPRPGGGFLVRAVLPAGGADTTPG</sequence>
<dbReference type="EC" id="2.7.13.3" evidence="2"/>
<keyword evidence="13" id="KW-1185">Reference proteome</keyword>
<accession>A0A7W8QQB4</accession>
<evidence type="ECO:0000313" key="13">
    <source>
        <dbReference type="Proteomes" id="UP000572635"/>
    </source>
</evidence>
<evidence type="ECO:0000256" key="6">
    <source>
        <dbReference type="ARBA" id="ARBA00022777"/>
    </source>
</evidence>
<comment type="caution">
    <text evidence="12">The sequence shown here is derived from an EMBL/GenBank/DDBJ whole genome shotgun (WGS) entry which is preliminary data.</text>
</comment>
<keyword evidence="4" id="KW-0808">Transferase</keyword>
<evidence type="ECO:0000256" key="4">
    <source>
        <dbReference type="ARBA" id="ARBA00022679"/>
    </source>
</evidence>
<dbReference type="InterPro" id="IPR011712">
    <property type="entry name" value="Sig_transdc_His_kin_sub3_dim/P"/>
</dbReference>
<keyword evidence="5" id="KW-0547">Nucleotide-binding</keyword>
<dbReference type="Pfam" id="PF07730">
    <property type="entry name" value="HisKA_3"/>
    <property type="match status" value="1"/>
</dbReference>
<dbReference type="Gene3D" id="1.20.5.1930">
    <property type="match status" value="1"/>
</dbReference>
<dbReference type="GO" id="GO:0016020">
    <property type="term" value="C:membrane"/>
    <property type="evidence" value="ECO:0007669"/>
    <property type="project" value="InterPro"/>
</dbReference>
<dbReference type="EMBL" id="JACHDB010000001">
    <property type="protein sequence ID" value="MBB5433938.1"/>
    <property type="molecule type" value="Genomic_DNA"/>
</dbReference>
<evidence type="ECO:0000256" key="3">
    <source>
        <dbReference type="ARBA" id="ARBA00022553"/>
    </source>
</evidence>
<evidence type="ECO:0000256" key="1">
    <source>
        <dbReference type="ARBA" id="ARBA00000085"/>
    </source>
</evidence>
<organism evidence="12 13">
    <name type="scientific">Nocardiopsis composta</name>
    <dbReference type="NCBI Taxonomy" id="157465"/>
    <lineage>
        <taxon>Bacteria</taxon>
        <taxon>Bacillati</taxon>
        <taxon>Actinomycetota</taxon>
        <taxon>Actinomycetes</taxon>
        <taxon>Streptosporangiales</taxon>
        <taxon>Nocardiopsidaceae</taxon>
        <taxon>Nocardiopsis</taxon>
    </lineage>
</organism>
<dbReference type="CDD" id="cd16917">
    <property type="entry name" value="HATPase_UhpB-NarQ-NarX-like"/>
    <property type="match status" value="1"/>
</dbReference>
<dbReference type="GO" id="GO:0005524">
    <property type="term" value="F:ATP binding"/>
    <property type="evidence" value="ECO:0007669"/>
    <property type="project" value="UniProtKB-KW"/>
</dbReference>
<dbReference type="Proteomes" id="UP000572635">
    <property type="component" value="Unassembled WGS sequence"/>
</dbReference>
<protein>
    <recommendedName>
        <fullName evidence="2">histidine kinase</fullName>
        <ecNumber evidence="2">2.7.13.3</ecNumber>
    </recommendedName>
</protein>
<comment type="catalytic activity">
    <reaction evidence="1">
        <text>ATP + protein L-histidine = ADP + protein N-phospho-L-histidine.</text>
        <dbReference type="EC" id="2.7.13.3"/>
    </reaction>
</comment>
<keyword evidence="8" id="KW-0902">Two-component regulatory system</keyword>
<evidence type="ECO:0000313" key="12">
    <source>
        <dbReference type="EMBL" id="MBB5433938.1"/>
    </source>
</evidence>